<dbReference type="KEGG" id="sapo:SAPIO_CDS2416"/>
<keyword evidence="3" id="KW-1185">Reference proteome</keyword>
<feature type="region of interest" description="Disordered" evidence="1">
    <location>
        <begin position="131"/>
        <end position="174"/>
    </location>
</feature>
<protein>
    <submittedName>
        <fullName evidence="2">Uncharacterized protein</fullName>
    </submittedName>
</protein>
<accession>A0A084GCF7</accession>
<dbReference type="AlphaFoldDB" id="A0A084GCF7"/>
<gene>
    <name evidence="2" type="ORF">SAPIO_CDS2416</name>
</gene>
<evidence type="ECO:0000256" key="1">
    <source>
        <dbReference type="SAM" id="MobiDB-lite"/>
    </source>
</evidence>
<evidence type="ECO:0000313" key="2">
    <source>
        <dbReference type="EMBL" id="KEZ45019.1"/>
    </source>
</evidence>
<dbReference type="RefSeq" id="XP_016644818.1">
    <property type="nucleotide sequence ID" value="XM_016785442.1"/>
</dbReference>
<dbReference type="GeneID" id="27721488"/>
<proteinExistence type="predicted"/>
<dbReference type="EMBL" id="JOWA01000086">
    <property type="protein sequence ID" value="KEZ45019.1"/>
    <property type="molecule type" value="Genomic_DNA"/>
</dbReference>
<dbReference type="HOGENOM" id="CLU_1245992_0_0_1"/>
<evidence type="ECO:0000313" key="3">
    <source>
        <dbReference type="Proteomes" id="UP000028545"/>
    </source>
</evidence>
<dbReference type="VEuPathDB" id="FungiDB:SAPIO_CDS2416"/>
<name>A0A084GCF7_PSEDA</name>
<organism evidence="2 3">
    <name type="scientific">Pseudallescheria apiosperma</name>
    <name type="common">Scedosporium apiospermum</name>
    <dbReference type="NCBI Taxonomy" id="563466"/>
    <lineage>
        <taxon>Eukaryota</taxon>
        <taxon>Fungi</taxon>
        <taxon>Dikarya</taxon>
        <taxon>Ascomycota</taxon>
        <taxon>Pezizomycotina</taxon>
        <taxon>Sordariomycetes</taxon>
        <taxon>Hypocreomycetidae</taxon>
        <taxon>Microascales</taxon>
        <taxon>Microascaceae</taxon>
        <taxon>Scedosporium</taxon>
    </lineage>
</organism>
<comment type="caution">
    <text evidence="2">The sequence shown here is derived from an EMBL/GenBank/DDBJ whole genome shotgun (WGS) entry which is preliminary data.</text>
</comment>
<reference evidence="2 3" key="1">
    <citation type="journal article" date="2014" name="Genome Announc.">
        <title>Draft genome sequence of the pathogenic fungus Scedosporium apiospermum.</title>
        <authorList>
            <person name="Vandeputte P."/>
            <person name="Ghamrawi S."/>
            <person name="Rechenmann M."/>
            <person name="Iltis A."/>
            <person name="Giraud S."/>
            <person name="Fleury M."/>
            <person name="Thornton C."/>
            <person name="Delhaes L."/>
            <person name="Meyer W."/>
            <person name="Papon N."/>
            <person name="Bouchara J.P."/>
        </authorList>
    </citation>
    <scope>NUCLEOTIDE SEQUENCE [LARGE SCALE GENOMIC DNA]</scope>
    <source>
        <strain evidence="2 3">IHEM 14462</strain>
    </source>
</reference>
<sequence length="201" mass="20294">MLVPQAAAEQTTMQVWIPMVPPGSPDFYDEVEGVVETVTNGQTVLGIRYKASAAPADYYPTQTITVGQNTFRYSLTRPYGASIVDCTMTGCPTATTATCVLIESESGKGLSTATQTVDATDISFGPLSLATPLPDSTTPECGAENADKTKTPSNTETGTGTGASASATGTGGAGSDSAGLKVVGSWRAIAAAAALALAATI</sequence>
<dbReference type="Proteomes" id="UP000028545">
    <property type="component" value="Unassembled WGS sequence"/>
</dbReference>